<dbReference type="InterPro" id="IPR011989">
    <property type="entry name" value="ARM-like"/>
</dbReference>
<keyword evidence="4" id="KW-1185">Reference proteome</keyword>
<accession>A0A8R7P3Q5</accession>
<sequence length="739" mass="84249">MVYLCVVSAPCLVLFGMIITAWISIFGLMEHDYYGDTVEGRTNMDPAHNLLYVMCMVQGALFLYRIILLLTEKRIVKQVSQSYGFQDGDPAVSGYLNEIRKECFQKPSSVRGRNLITYAVQLMESNSPRNFLSGTLILERLLTRQHLVQQEEHKQQLELENRTGAPLVRMDEKNKREEMKRKREEWKKRPQHQQKEERIIIQQSRLIKRLIFGSASSSHILEKLLQTLDSRDSYNRKMREAAMRILEQLAGEIRLEQFPRWIQCISSLINTFEEYHLLQAHNTSPLELDSESDSDVDQQPSSKVLACYKELVLTGLSLLWSLAGNEVNCEIIINAKHVVYKIMAPVSYDLVHRSGHSAWSTMAVERSLGVMLQLIVTSKENTREDLRQWLSKNEGAIATIERIVTCEECKYELKMKGMQILSQLSMDENASRDNLTKTLINVFIRGDNGSIRKTAGKTLLALFLGSKSTATLLPKKENDVFVGQLAKILVQDDNICRKIAAEILEHLCVHYTENTEDNSTLKEYIIDIMPQVLKEILYHHASIGEGIPGYAKLDTDVESQSKMKKRRKKKKKKKTTSKKTSSSPGQNQHHKLHPALLSLCVTACNKYHLDLDTILREVRDQATDPEEYTMFSLATKMVQLNRGIITTDSLTAMKLTTRMVIAEMQKLRGHGARINLESLMDSLSSASETMLDLEGSMVFATEITMAVPATADTLDSLVKKARQLHREMKHQDSEIEPDN</sequence>
<keyword evidence="2" id="KW-0812">Transmembrane</keyword>
<dbReference type="AlphaFoldDB" id="A0A8R7P3Q5"/>
<feature type="compositionally biased region" description="Basic residues" evidence="1">
    <location>
        <begin position="562"/>
        <end position="577"/>
    </location>
</feature>
<reference evidence="3" key="2">
    <citation type="submission" date="2018-03" db="EMBL/GenBank/DDBJ databases">
        <title>The Triticum urartu genome reveals the dynamic nature of wheat genome evolution.</title>
        <authorList>
            <person name="Ling H."/>
            <person name="Ma B."/>
            <person name="Shi X."/>
            <person name="Liu H."/>
            <person name="Dong L."/>
            <person name="Sun H."/>
            <person name="Cao Y."/>
            <person name="Gao Q."/>
            <person name="Zheng S."/>
            <person name="Li Y."/>
            <person name="Yu Y."/>
            <person name="Du H."/>
            <person name="Qi M."/>
            <person name="Li Y."/>
            <person name="Yu H."/>
            <person name="Cui Y."/>
            <person name="Wang N."/>
            <person name="Chen C."/>
            <person name="Wu H."/>
            <person name="Zhao Y."/>
            <person name="Zhang J."/>
            <person name="Li Y."/>
            <person name="Zhou W."/>
            <person name="Zhang B."/>
            <person name="Hu W."/>
            <person name="Eijk M."/>
            <person name="Tang J."/>
            <person name="Witsenboer H."/>
            <person name="Zhao S."/>
            <person name="Li Z."/>
            <person name="Zhang A."/>
            <person name="Wang D."/>
            <person name="Liang C."/>
        </authorList>
    </citation>
    <scope>NUCLEOTIDE SEQUENCE [LARGE SCALE GENOMIC DNA]</scope>
    <source>
        <strain evidence="3">cv. G1812</strain>
    </source>
</reference>
<evidence type="ECO:0000313" key="4">
    <source>
        <dbReference type="Proteomes" id="UP000015106"/>
    </source>
</evidence>
<reference evidence="4" key="1">
    <citation type="journal article" date="2013" name="Nature">
        <title>Draft genome of the wheat A-genome progenitor Triticum urartu.</title>
        <authorList>
            <person name="Ling H.Q."/>
            <person name="Zhao S."/>
            <person name="Liu D."/>
            <person name="Wang J."/>
            <person name="Sun H."/>
            <person name="Zhang C."/>
            <person name="Fan H."/>
            <person name="Li D."/>
            <person name="Dong L."/>
            <person name="Tao Y."/>
            <person name="Gao C."/>
            <person name="Wu H."/>
            <person name="Li Y."/>
            <person name="Cui Y."/>
            <person name="Guo X."/>
            <person name="Zheng S."/>
            <person name="Wang B."/>
            <person name="Yu K."/>
            <person name="Liang Q."/>
            <person name="Yang W."/>
            <person name="Lou X."/>
            <person name="Chen J."/>
            <person name="Feng M."/>
            <person name="Jian J."/>
            <person name="Zhang X."/>
            <person name="Luo G."/>
            <person name="Jiang Y."/>
            <person name="Liu J."/>
            <person name="Wang Z."/>
            <person name="Sha Y."/>
            <person name="Zhang B."/>
            <person name="Wu H."/>
            <person name="Tang D."/>
            <person name="Shen Q."/>
            <person name="Xue P."/>
            <person name="Zou S."/>
            <person name="Wang X."/>
            <person name="Liu X."/>
            <person name="Wang F."/>
            <person name="Yang Y."/>
            <person name="An X."/>
            <person name="Dong Z."/>
            <person name="Zhang K."/>
            <person name="Zhang X."/>
            <person name="Luo M.C."/>
            <person name="Dvorak J."/>
            <person name="Tong Y."/>
            <person name="Wang J."/>
            <person name="Yang H."/>
            <person name="Li Z."/>
            <person name="Wang D."/>
            <person name="Zhang A."/>
            <person name="Wang J."/>
        </authorList>
    </citation>
    <scope>NUCLEOTIDE SEQUENCE</scope>
    <source>
        <strain evidence="4">cv. G1812</strain>
    </source>
</reference>
<name>A0A8R7P3Q5_TRIUA</name>
<feature type="transmembrane region" description="Helical" evidence="2">
    <location>
        <begin position="6"/>
        <end position="29"/>
    </location>
</feature>
<reference evidence="3" key="3">
    <citation type="submission" date="2022-06" db="UniProtKB">
        <authorList>
            <consortium name="EnsemblPlants"/>
        </authorList>
    </citation>
    <scope>IDENTIFICATION</scope>
</reference>
<feature type="transmembrane region" description="Helical" evidence="2">
    <location>
        <begin position="50"/>
        <end position="70"/>
    </location>
</feature>
<dbReference type="EnsemblPlants" id="TuG1812G0100000377.01.T01">
    <property type="protein sequence ID" value="TuG1812G0100000377.01.T01"/>
    <property type="gene ID" value="TuG1812G0100000377.01"/>
</dbReference>
<dbReference type="SUPFAM" id="SSF48371">
    <property type="entry name" value="ARM repeat"/>
    <property type="match status" value="1"/>
</dbReference>
<protein>
    <submittedName>
        <fullName evidence="3">Uncharacterized protein</fullName>
    </submittedName>
</protein>
<dbReference type="Gramene" id="TuG1812G0100000377.01.T01">
    <property type="protein sequence ID" value="TuG1812G0100000377.01.T01"/>
    <property type="gene ID" value="TuG1812G0100000377.01"/>
</dbReference>
<feature type="region of interest" description="Disordered" evidence="1">
    <location>
        <begin position="558"/>
        <end position="590"/>
    </location>
</feature>
<evidence type="ECO:0000256" key="1">
    <source>
        <dbReference type="SAM" id="MobiDB-lite"/>
    </source>
</evidence>
<evidence type="ECO:0000313" key="3">
    <source>
        <dbReference type="EnsemblPlants" id="TuG1812G0100000377.01.T01"/>
    </source>
</evidence>
<organism evidence="3 4">
    <name type="scientific">Triticum urartu</name>
    <name type="common">Red wild einkorn</name>
    <name type="synonym">Crithodium urartu</name>
    <dbReference type="NCBI Taxonomy" id="4572"/>
    <lineage>
        <taxon>Eukaryota</taxon>
        <taxon>Viridiplantae</taxon>
        <taxon>Streptophyta</taxon>
        <taxon>Embryophyta</taxon>
        <taxon>Tracheophyta</taxon>
        <taxon>Spermatophyta</taxon>
        <taxon>Magnoliopsida</taxon>
        <taxon>Liliopsida</taxon>
        <taxon>Poales</taxon>
        <taxon>Poaceae</taxon>
        <taxon>BOP clade</taxon>
        <taxon>Pooideae</taxon>
        <taxon>Triticodae</taxon>
        <taxon>Triticeae</taxon>
        <taxon>Triticinae</taxon>
        <taxon>Triticum</taxon>
    </lineage>
</organism>
<dbReference type="Gene3D" id="1.25.10.10">
    <property type="entry name" value="Leucine-rich Repeat Variant"/>
    <property type="match status" value="1"/>
</dbReference>
<keyword evidence="2" id="KW-1133">Transmembrane helix</keyword>
<dbReference type="PANTHER" id="PTHR33115">
    <property type="entry name" value="ARM REPEAT SUPERFAMILY PROTEIN"/>
    <property type="match status" value="1"/>
</dbReference>
<proteinExistence type="predicted"/>
<evidence type="ECO:0000256" key="2">
    <source>
        <dbReference type="SAM" id="Phobius"/>
    </source>
</evidence>
<dbReference type="Proteomes" id="UP000015106">
    <property type="component" value="Chromosome 1"/>
</dbReference>
<dbReference type="PANTHER" id="PTHR33115:SF22">
    <property type="entry name" value="OS12G0449900 PROTEIN"/>
    <property type="match status" value="1"/>
</dbReference>
<dbReference type="InterPro" id="IPR016024">
    <property type="entry name" value="ARM-type_fold"/>
</dbReference>
<keyword evidence="2" id="KW-0472">Membrane</keyword>